<dbReference type="FunFam" id="3.30.565.10:FF:000006">
    <property type="entry name" value="Sensor histidine kinase WalK"/>
    <property type="match status" value="1"/>
</dbReference>
<keyword evidence="18" id="KW-1185">Reference proteome</keyword>
<dbReference type="SMART" id="SM00304">
    <property type="entry name" value="HAMP"/>
    <property type="match status" value="1"/>
</dbReference>
<evidence type="ECO:0000256" key="12">
    <source>
        <dbReference type="ARBA" id="ARBA00023012"/>
    </source>
</evidence>
<evidence type="ECO:0000313" key="18">
    <source>
        <dbReference type="Proteomes" id="UP000621560"/>
    </source>
</evidence>
<feature type="domain" description="HAMP" evidence="16">
    <location>
        <begin position="191"/>
        <end position="242"/>
    </location>
</feature>
<dbReference type="InterPro" id="IPR050398">
    <property type="entry name" value="HssS/ArlS-like"/>
</dbReference>
<dbReference type="CDD" id="cd06225">
    <property type="entry name" value="HAMP"/>
    <property type="match status" value="1"/>
</dbReference>
<dbReference type="PROSITE" id="PS50885">
    <property type="entry name" value="HAMP"/>
    <property type="match status" value="1"/>
</dbReference>
<evidence type="ECO:0000256" key="2">
    <source>
        <dbReference type="ARBA" id="ARBA00004651"/>
    </source>
</evidence>
<keyword evidence="12" id="KW-0902">Two-component regulatory system</keyword>
<dbReference type="CDD" id="cd00075">
    <property type="entry name" value="HATPase"/>
    <property type="match status" value="1"/>
</dbReference>
<comment type="caution">
    <text evidence="17">The sequence shown here is derived from an EMBL/GenBank/DDBJ whole genome shotgun (WGS) entry which is preliminary data.</text>
</comment>
<dbReference type="Proteomes" id="UP000621560">
    <property type="component" value="Unassembled WGS sequence"/>
</dbReference>
<dbReference type="InterPro" id="IPR003661">
    <property type="entry name" value="HisK_dim/P_dom"/>
</dbReference>
<evidence type="ECO:0000259" key="15">
    <source>
        <dbReference type="PROSITE" id="PS50109"/>
    </source>
</evidence>
<dbReference type="SMART" id="SM00388">
    <property type="entry name" value="HisKA"/>
    <property type="match status" value="1"/>
</dbReference>
<dbReference type="Pfam" id="PF00512">
    <property type="entry name" value="HisKA"/>
    <property type="match status" value="1"/>
</dbReference>
<dbReference type="InterPro" id="IPR003594">
    <property type="entry name" value="HATPase_dom"/>
</dbReference>
<keyword evidence="10" id="KW-0067">ATP-binding</keyword>
<dbReference type="SUPFAM" id="SSF47384">
    <property type="entry name" value="Homodimeric domain of signal transducing histidine kinase"/>
    <property type="match status" value="1"/>
</dbReference>
<dbReference type="AlphaFoldDB" id="A0A927BR42"/>
<evidence type="ECO:0000256" key="11">
    <source>
        <dbReference type="ARBA" id="ARBA00022989"/>
    </source>
</evidence>
<evidence type="ECO:0000256" key="9">
    <source>
        <dbReference type="ARBA" id="ARBA00022777"/>
    </source>
</evidence>
<evidence type="ECO:0000256" key="1">
    <source>
        <dbReference type="ARBA" id="ARBA00000085"/>
    </source>
</evidence>
<dbReference type="PRINTS" id="PR00344">
    <property type="entry name" value="BCTRLSENSOR"/>
</dbReference>
<accession>A0A927BR42</accession>
<dbReference type="GO" id="GO:0005524">
    <property type="term" value="F:ATP binding"/>
    <property type="evidence" value="ECO:0007669"/>
    <property type="project" value="UniProtKB-KW"/>
</dbReference>
<protein>
    <recommendedName>
        <fullName evidence="3">histidine kinase</fullName>
        <ecNumber evidence="3">2.7.13.3</ecNumber>
    </recommendedName>
</protein>
<dbReference type="EMBL" id="JACXIZ010000009">
    <property type="protein sequence ID" value="MBD2844220.1"/>
    <property type="molecule type" value="Genomic_DNA"/>
</dbReference>
<evidence type="ECO:0000259" key="16">
    <source>
        <dbReference type="PROSITE" id="PS50885"/>
    </source>
</evidence>
<sequence>MRISIKLKFSAFLAVLLLLTVFILSVLVLQGIQTNQRTQMERSLAQQARTANLFFVQTLLTESIKVPRTYLAENGASLASQLKNLSGLRVALYDQDGNRISPREGGPAADPARLQTALRYALDNQTAYLTRADSLYYLAPLRSGGAQIGVVQFHYPLADHAAFADQIRQLFVSIGAVVFVLSFVLAYFYFDGFANRIIRLNGAVDRIRSGRYDTALRTRKDEIGELAEGIRAMSEQIRLTLRAKDEEREKLALAVDKLSRLDEQQKQFIGNVTHEFKTPLTSIKSYLDLLDMYPDDEQLLGKAIGNIAGETQRLYEMVEKVLQLSALEKYDFEYHKERINIREAVLAVLNSLRGKIEKFGIRLDTELADAEVEADRDCLTIVLMNLMDNAIKYNRPGGRIAVTGTLKDGTAALEIADNGIGIPEDVASRIFDPFYTVDKNRARENGGAGLGLSLAKRYTESQGGTIALARTGPEGTAFTVAFPAANRAESDEN</sequence>
<keyword evidence="11 14" id="KW-1133">Transmembrane helix</keyword>
<dbReference type="InterPro" id="IPR005467">
    <property type="entry name" value="His_kinase_dom"/>
</dbReference>
<evidence type="ECO:0000256" key="8">
    <source>
        <dbReference type="ARBA" id="ARBA00022741"/>
    </source>
</evidence>
<dbReference type="PANTHER" id="PTHR45528">
    <property type="entry name" value="SENSOR HISTIDINE KINASE CPXA"/>
    <property type="match status" value="1"/>
</dbReference>
<evidence type="ECO:0000256" key="14">
    <source>
        <dbReference type="SAM" id="Phobius"/>
    </source>
</evidence>
<keyword evidence="7 14" id="KW-0812">Transmembrane</keyword>
<keyword evidence="5" id="KW-0597">Phosphoprotein</keyword>
<dbReference type="CDD" id="cd00082">
    <property type="entry name" value="HisKA"/>
    <property type="match status" value="1"/>
</dbReference>
<name>A0A927BR42_9BACL</name>
<keyword evidence="9 17" id="KW-0418">Kinase</keyword>
<dbReference type="Pfam" id="PF02518">
    <property type="entry name" value="HATPase_c"/>
    <property type="match status" value="1"/>
</dbReference>
<keyword evidence="6" id="KW-0808">Transferase</keyword>
<gene>
    <name evidence="17" type="ORF">IDH44_03385</name>
</gene>
<dbReference type="Gene3D" id="1.10.287.130">
    <property type="match status" value="1"/>
</dbReference>
<dbReference type="GO" id="GO:0000155">
    <property type="term" value="F:phosphorelay sensor kinase activity"/>
    <property type="evidence" value="ECO:0007669"/>
    <property type="project" value="InterPro"/>
</dbReference>
<keyword evidence="4" id="KW-1003">Cell membrane</keyword>
<evidence type="ECO:0000256" key="13">
    <source>
        <dbReference type="ARBA" id="ARBA00023136"/>
    </source>
</evidence>
<keyword evidence="13 14" id="KW-0472">Membrane</keyword>
<keyword evidence="8" id="KW-0547">Nucleotide-binding</keyword>
<dbReference type="InterPro" id="IPR003660">
    <property type="entry name" value="HAMP_dom"/>
</dbReference>
<evidence type="ECO:0000256" key="7">
    <source>
        <dbReference type="ARBA" id="ARBA00022692"/>
    </source>
</evidence>
<dbReference type="InterPro" id="IPR036890">
    <property type="entry name" value="HATPase_C_sf"/>
</dbReference>
<evidence type="ECO:0000256" key="6">
    <source>
        <dbReference type="ARBA" id="ARBA00022679"/>
    </source>
</evidence>
<dbReference type="Gene3D" id="3.30.565.10">
    <property type="entry name" value="Histidine kinase-like ATPase, C-terminal domain"/>
    <property type="match status" value="1"/>
</dbReference>
<dbReference type="Gene3D" id="6.10.340.10">
    <property type="match status" value="1"/>
</dbReference>
<proteinExistence type="predicted"/>
<evidence type="ECO:0000256" key="10">
    <source>
        <dbReference type="ARBA" id="ARBA00022840"/>
    </source>
</evidence>
<evidence type="ECO:0000256" key="4">
    <source>
        <dbReference type="ARBA" id="ARBA00022475"/>
    </source>
</evidence>
<dbReference type="EC" id="2.7.13.3" evidence="3"/>
<comment type="subcellular location">
    <subcellularLocation>
        <location evidence="2">Cell membrane</location>
        <topology evidence="2">Multi-pass membrane protein</topology>
    </subcellularLocation>
</comment>
<evidence type="ECO:0000313" key="17">
    <source>
        <dbReference type="EMBL" id="MBD2844220.1"/>
    </source>
</evidence>
<feature type="domain" description="Histidine kinase" evidence="15">
    <location>
        <begin position="271"/>
        <end position="486"/>
    </location>
</feature>
<dbReference type="InterPro" id="IPR004358">
    <property type="entry name" value="Sig_transdc_His_kin-like_C"/>
</dbReference>
<dbReference type="PROSITE" id="PS50109">
    <property type="entry name" value="HIS_KIN"/>
    <property type="match status" value="1"/>
</dbReference>
<dbReference type="SUPFAM" id="SSF55874">
    <property type="entry name" value="ATPase domain of HSP90 chaperone/DNA topoisomerase II/histidine kinase"/>
    <property type="match status" value="1"/>
</dbReference>
<comment type="catalytic activity">
    <reaction evidence="1">
        <text>ATP + protein L-histidine = ADP + protein N-phospho-L-histidine.</text>
        <dbReference type="EC" id="2.7.13.3"/>
    </reaction>
</comment>
<dbReference type="InterPro" id="IPR036097">
    <property type="entry name" value="HisK_dim/P_sf"/>
</dbReference>
<evidence type="ECO:0000256" key="5">
    <source>
        <dbReference type="ARBA" id="ARBA00022553"/>
    </source>
</evidence>
<feature type="transmembrane region" description="Helical" evidence="14">
    <location>
        <begin position="170"/>
        <end position="190"/>
    </location>
</feature>
<reference evidence="17" key="1">
    <citation type="submission" date="2020-09" db="EMBL/GenBank/DDBJ databases">
        <title>A novel bacterium of genus Paenibacillus, isolated from South China Sea.</title>
        <authorList>
            <person name="Huang H."/>
            <person name="Mo K."/>
            <person name="Hu Y."/>
        </authorList>
    </citation>
    <scope>NUCLEOTIDE SEQUENCE</scope>
    <source>
        <strain evidence="17">IB182496</strain>
    </source>
</reference>
<dbReference type="GO" id="GO:0005886">
    <property type="term" value="C:plasma membrane"/>
    <property type="evidence" value="ECO:0007669"/>
    <property type="project" value="UniProtKB-SubCell"/>
</dbReference>
<dbReference type="SUPFAM" id="SSF158472">
    <property type="entry name" value="HAMP domain-like"/>
    <property type="match status" value="1"/>
</dbReference>
<dbReference type="RefSeq" id="WP_190914709.1">
    <property type="nucleotide sequence ID" value="NZ_JACXIZ010000009.1"/>
</dbReference>
<organism evidence="17 18">
    <name type="scientific">Paenibacillus sabuli</name>
    <dbReference type="NCBI Taxonomy" id="2772509"/>
    <lineage>
        <taxon>Bacteria</taxon>
        <taxon>Bacillati</taxon>
        <taxon>Bacillota</taxon>
        <taxon>Bacilli</taxon>
        <taxon>Bacillales</taxon>
        <taxon>Paenibacillaceae</taxon>
        <taxon>Paenibacillus</taxon>
    </lineage>
</organism>
<dbReference type="Pfam" id="PF00672">
    <property type="entry name" value="HAMP"/>
    <property type="match status" value="1"/>
</dbReference>
<dbReference type="FunFam" id="1.10.287.130:FF:000001">
    <property type="entry name" value="Two-component sensor histidine kinase"/>
    <property type="match status" value="1"/>
</dbReference>
<dbReference type="PANTHER" id="PTHR45528:SF1">
    <property type="entry name" value="SENSOR HISTIDINE KINASE CPXA"/>
    <property type="match status" value="1"/>
</dbReference>
<evidence type="ECO:0000256" key="3">
    <source>
        <dbReference type="ARBA" id="ARBA00012438"/>
    </source>
</evidence>
<dbReference type="SMART" id="SM00387">
    <property type="entry name" value="HATPase_c"/>
    <property type="match status" value="1"/>
</dbReference>